<keyword evidence="10" id="KW-1185">Reference proteome</keyword>
<name>A0A2N5ELZ3_9GAMM</name>
<evidence type="ECO:0000256" key="5">
    <source>
        <dbReference type="ARBA" id="ARBA00022692"/>
    </source>
</evidence>
<evidence type="ECO:0000256" key="3">
    <source>
        <dbReference type="ARBA" id="ARBA00022448"/>
    </source>
</evidence>
<dbReference type="GO" id="GO:0015562">
    <property type="term" value="F:efflux transmembrane transporter activity"/>
    <property type="evidence" value="ECO:0007669"/>
    <property type="project" value="InterPro"/>
</dbReference>
<dbReference type="GO" id="GO:1990281">
    <property type="term" value="C:efflux pump complex"/>
    <property type="evidence" value="ECO:0007669"/>
    <property type="project" value="TreeGrafter"/>
</dbReference>
<keyword evidence="3" id="KW-0813">Transport</keyword>
<dbReference type="RefSeq" id="WP_101835196.1">
    <property type="nucleotide sequence ID" value="NZ_CP119395.1"/>
</dbReference>
<sequence>MKMSMAALLTGISLLSVPAFSAMPAGNSVGAYPLTVLVKHALEAQPSVAIASMEIERRHQETAMSKASLYPTLDATSEASQKNKEESEERNIENKITLAYRIADFGVRSNNIHKAQSIEESSASDFLQSMNDTAKSTTDAFLKIEKLKKIMASIDEEKLFYKKMLSDFSELINSGVAMQSDLRKVQASIDALSTQELAYRDQADAELARIRNMTGDAVTLENISRLPEVFDHYHFITEKENVMKKVMSENPTWKSLQKSTEAAYSDINAAKSANYPTIDANVSYSDNSPSSDANRDDYPDEFRVGVKVGLNIFNGFKNQAEERKFAARYGQTKLEADDFIIQSRNNIDVSLSKYRSNKEALDIAKRSYENARKLTELYKEEFTLGQKSLLDLISSRNELFQANITMIESTYGIYQSKLDQMSQTAVLLKNLQLQHEVIQPGSRSLVK</sequence>
<keyword evidence="7" id="KW-0998">Cell outer membrane</keyword>
<dbReference type="PANTHER" id="PTHR30026">
    <property type="entry name" value="OUTER MEMBRANE PROTEIN TOLC"/>
    <property type="match status" value="1"/>
</dbReference>
<comment type="subcellular location">
    <subcellularLocation>
        <location evidence="1">Cell outer membrane</location>
    </subcellularLocation>
</comment>
<keyword evidence="4" id="KW-1134">Transmembrane beta strand</keyword>
<accession>A0A2N5ELZ3</accession>
<comment type="caution">
    <text evidence="9">The sequence shown here is derived from an EMBL/GenBank/DDBJ whole genome shotgun (WGS) entry which is preliminary data.</text>
</comment>
<feature type="chain" id="PRO_5014652507" evidence="8">
    <location>
        <begin position="22"/>
        <end position="447"/>
    </location>
</feature>
<dbReference type="Pfam" id="PF02321">
    <property type="entry name" value="OEP"/>
    <property type="match status" value="2"/>
</dbReference>
<evidence type="ECO:0000256" key="7">
    <source>
        <dbReference type="ARBA" id="ARBA00023237"/>
    </source>
</evidence>
<dbReference type="InterPro" id="IPR003423">
    <property type="entry name" value="OMP_efflux"/>
</dbReference>
<evidence type="ECO:0000313" key="9">
    <source>
        <dbReference type="EMBL" id="PLR48436.1"/>
    </source>
</evidence>
<dbReference type="SUPFAM" id="SSF56954">
    <property type="entry name" value="Outer membrane efflux proteins (OEP)"/>
    <property type="match status" value="1"/>
</dbReference>
<dbReference type="OrthoDB" id="9814637at2"/>
<evidence type="ECO:0000256" key="6">
    <source>
        <dbReference type="ARBA" id="ARBA00023136"/>
    </source>
</evidence>
<reference evidence="9 10" key="1">
    <citation type="submission" date="2017-12" db="EMBL/GenBank/DDBJ databases">
        <title>Characterization of six clinical isolates of Enterochimera gen. nov., a novel genus of the Yersiniaciae family and the three species Enterochimera arupensis sp. nov., Enterochimera coloradensis sp. nov, and Enterochimera californica sp. nov.</title>
        <authorList>
            <person name="Rossi A."/>
            <person name="Fisher M."/>
        </authorList>
    </citation>
    <scope>NUCLEOTIDE SEQUENCE [LARGE SCALE GENOMIC DNA]</scope>
    <source>
        <strain evidence="9 10">2016Iso1</strain>
    </source>
</reference>
<organism evidence="9 10">
    <name type="scientific">Chimaeribacter arupi</name>
    <dbReference type="NCBI Taxonomy" id="2060066"/>
    <lineage>
        <taxon>Bacteria</taxon>
        <taxon>Pseudomonadati</taxon>
        <taxon>Pseudomonadota</taxon>
        <taxon>Gammaproteobacteria</taxon>
        <taxon>Enterobacterales</taxon>
        <taxon>Yersiniaceae</taxon>
        <taxon>Chimaeribacter</taxon>
    </lineage>
</organism>
<keyword evidence="5" id="KW-0812">Transmembrane</keyword>
<evidence type="ECO:0000313" key="10">
    <source>
        <dbReference type="Proteomes" id="UP000234626"/>
    </source>
</evidence>
<keyword evidence="8" id="KW-0732">Signal</keyword>
<comment type="similarity">
    <text evidence="2">Belongs to the outer membrane factor (OMF) (TC 1.B.17) family.</text>
</comment>
<dbReference type="GO" id="GO:0015288">
    <property type="term" value="F:porin activity"/>
    <property type="evidence" value="ECO:0007669"/>
    <property type="project" value="TreeGrafter"/>
</dbReference>
<dbReference type="EMBL" id="PJZK01000012">
    <property type="protein sequence ID" value="PLR48436.1"/>
    <property type="molecule type" value="Genomic_DNA"/>
</dbReference>
<dbReference type="InterPro" id="IPR051906">
    <property type="entry name" value="TolC-like"/>
</dbReference>
<keyword evidence="6" id="KW-0472">Membrane</keyword>
<evidence type="ECO:0000256" key="4">
    <source>
        <dbReference type="ARBA" id="ARBA00022452"/>
    </source>
</evidence>
<dbReference type="AlphaFoldDB" id="A0A2N5ELZ3"/>
<feature type="signal peptide" evidence="8">
    <location>
        <begin position="1"/>
        <end position="21"/>
    </location>
</feature>
<evidence type="ECO:0000256" key="1">
    <source>
        <dbReference type="ARBA" id="ARBA00004442"/>
    </source>
</evidence>
<evidence type="ECO:0000256" key="2">
    <source>
        <dbReference type="ARBA" id="ARBA00007613"/>
    </source>
</evidence>
<dbReference type="Gene3D" id="1.20.1600.10">
    <property type="entry name" value="Outer membrane efflux proteins (OEP)"/>
    <property type="match status" value="1"/>
</dbReference>
<proteinExistence type="inferred from homology"/>
<evidence type="ECO:0000256" key="8">
    <source>
        <dbReference type="SAM" id="SignalP"/>
    </source>
</evidence>
<protein>
    <submittedName>
        <fullName evidence="9">TolC family protein</fullName>
    </submittedName>
</protein>
<dbReference type="PANTHER" id="PTHR30026:SF22">
    <property type="entry name" value="OUTER MEMBRANE EFFLUX PROTEIN"/>
    <property type="match status" value="1"/>
</dbReference>
<gene>
    <name evidence="9" type="ORF">CYR34_13160</name>
</gene>
<dbReference type="Proteomes" id="UP000234626">
    <property type="component" value="Unassembled WGS sequence"/>
</dbReference>
<dbReference type="GO" id="GO:0009279">
    <property type="term" value="C:cell outer membrane"/>
    <property type="evidence" value="ECO:0007669"/>
    <property type="project" value="UniProtKB-SubCell"/>
</dbReference>